<feature type="transmembrane region" description="Helical" evidence="1">
    <location>
        <begin position="182"/>
        <end position="200"/>
    </location>
</feature>
<dbReference type="AlphaFoldDB" id="A0A167JAQ5"/>
<dbReference type="STRING" id="1763537.ULVI_07105"/>
<sequence length="201" mass="22867">MNWFLRIAAYLFHPLLMPLLGGVVYYTITPRYIEPELIQANLLAIAIITVFIPIITFFLLKNLGVIESIHLENVKERKVPLMVQSVLLLLIIKVVFNVYDSPEMYYFFVGILFSSITALMLVLLKFKVSLHQIGIAGVTMFLIALSVHFKVNVLLGLSVFFIINGWVASSRLHTESHTLAELIIGFFVGMLPQLILLNFWL</sequence>
<protein>
    <submittedName>
        <fullName evidence="2">Uncharacterized protein</fullName>
    </submittedName>
</protein>
<keyword evidence="3" id="KW-1185">Reference proteome</keyword>
<gene>
    <name evidence="2" type="ORF">ULVI_07105</name>
</gene>
<evidence type="ECO:0000256" key="1">
    <source>
        <dbReference type="SAM" id="Phobius"/>
    </source>
</evidence>
<dbReference type="OrthoDB" id="9786064at2"/>
<accession>A0A167JAQ5</accession>
<feature type="transmembrane region" description="Helical" evidence="1">
    <location>
        <begin position="81"/>
        <end position="99"/>
    </location>
</feature>
<keyword evidence="1" id="KW-1133">Transmembrane helix</keyword>
<feature type="transmembrane region" description="Helical" evidence="1">
    <location>
        <begin position="136"/>
        <end position="162"/>
    </location>
</feature>
<evidence type="ECO:0000313" key="2">
    <source>
        <dbReference type="EMBL" id="OAB80493.1"/>
    </source>
</evidence>
<dbReference type="Proteomes" id="UP000077013">
    <property type="component" value="Unassembled WGS sequence"/>
</dbReference>
<proteinExistence type="predicted"/>
<dbReference type="RefSeq" id="WP_068591117.1">
    <property type="nucleotide sequence ID" value="NZ_LRXL01000026.1"/>
</dbReference>
<evidence type="ECO:0000313" key="3">
    <source>
        <dbReference type="Proteomes" id="UP000077013"/>
    </source>
</evidence>
<feature type="transmembrane region" description="Helical" evidence="1">
    <location>
        <begin position="40"/>
        <end position="60"/>
    </location>
</feature>
<comment type="caution">
    <text evidence="2">The sequence shown here is derived from an EMBL/GenBank/DDBJ whole genome shotgun (WGS) entry which is preliminary data.</text>
</comment>
<feature type="transmembrane region" description="Helical" evidence="1">
    <location>
        <begin position="7"/>
        <end position="28"/>
    </location>
</feature>
<dbReference type="EMBL" id="LRXL01000026">
    <property type="protein sequence ID" value="OAB80493.1"/>
    <property type="molecule type" value="Genomic_DNA"/>
</dbReference>
<reference evidence="2 3" key="1">
    <citation type="submission" date="2016-02" db="EMBL/GenBank/DDBJ databases">
        <title>Ulvibacter sp. LPB0005, isolated from Thais luteostoma.</title>
        <authorList>
            <person name="Shin S.-K."/>
            <person name="Yi H."/>
        </authorList>
    </citation>
    <scope>NUCLEOTIDE SEQUENCE [LARGE SCALE GENOMIC DNA]</scope>
    <source>
        <strain evidence="2 3">LPB0005</strain>
    </source>
</reference>
<feature type="transmembrane region" description="Helical" evidence="1">
    <location>
        <begin position="105"/>
        <end position="124"/>
    </location>
</feature>
<keyword evidence="1" id="KW-0472">Membrane</keyword>
<organism evidence="2 3">
    <name type="scientific">Cochleicola gelatinilyticus</name>
    <dbReference type="NCBI Taxonomy" id="1763537"/>
    <lineage>
        <taxon>Bacteria</taxon>
        <taxon>Pseudomonadati</taxon>
        <taxon>Bacteroidota</taxon>
        <taxon>Flavobacteriia</taxon>
        <taxon>Flavobacteriales</taxon>
        <taxon>Flavobacteriaceae</taxon>
        <taxon>Cochleicola</taxon>
    </lineage>
</organism>
<keyword evidence="1" id="KW-0812">Transmembrane</keyword>
<name>A0A167JAQ5_9FLAO</name>